<comment type="caution">
    <text evidence="1">The sequence shown here is derived from an EMBL/GenBank/DDBJ whole genome shotgun (WGS) entry which is preliminary data.</text>
</comment>
<organism evidence="1">
    <name type="scientific">Nocardia globerula</name>
    <dbReference type="NCBI Taxonomy" id="1818"/>
    <lineage>
        <taxon>Bacteria</taxon>
        <taxon>Bacillati</taxon>
        <taxon>Actinomycetota</taxon>
        <taxon>Actinomycetes</taxon>
        <taxon>Mycobacteriales</taxon>
        <taxon>Nocardiaceae</taxon>
        <taxon>Nocardia</taxon>
    </lineage>
</organism>
<sequence length="154" mass="16228">MTAIPELDSAGREFLLISLGGCPDGRNTVIDWATEAIAAGRSVTVHVQDQLDLSRIEQSVAGCHTGARIAVAGPEYDVMQALAAIRACGALPCEVRSSVTSTGTISLFCPHCAHTHRVETCPGSAHECPSCRLLLDIRVHRNSHHGSYLGSVAA</sequence>
<reference evidence="1" key="1">
    <citation type="submission" date="2019-07" db="EMBL/GenBank/DDBJ databases">
        <title>Genomic Encyclopedia of Type Strains, Phase IV (KMG-IV): sequencing the most valuable type-strain genomes for metagenomic binning, comparative biology and taxonomic classification.</title>
        <authorList>
            <person name="Goeker M."/>
        </authorList>
    </citation>
    <scope>NUCLEOTIDE SEQUENCE</scope>
    <source>
        <strain evidence="1">DSM 44596</strain>
    </source>
</reference>
<dbReference type="AlphaFoldDB" id="A0A652YQY3"/>
<dbReference type="EMBL" id="VNIQ01000003">
    <property type="protein sequence ID" value="TYQ04968.1"/>
    <property type="molecule type" value="Genomic_DNA"/>
</dbReference>
<accession>A0A652YQY3</accession>
<protein>
    <submittedName>
        <fullName evidence="1">Uncharacterized protein</fullName>
    </submittedName>
</protein>
<gene>
    <name evidence="1" type="ORF">FNL38_103319</name>
</gene>
<evidence type="ECO:0000313" key="1">
    <source>
        <dbReference type="EMBL" id="TYQ04968.1"/>
    </source>
</evidence>
<name>A0A652YQY3_NOCGL</name>
<proteinExistence type="predicted"/>
<dbReference type="NCBIfam" id="NF041259">
    <property type="entry name" value="mono_DmmA_fam"/>
    <property type="match status" value="1"/>
</dbReference>